<name>A0A8S1T3F9_PAROT</name>
<proteinExistence type="predicted"/>
<dbReference type="OrthoDB" id="303423at2759"/>
<comment type="caution">
    <text evidence="1">The sequence shown here is derived from an EMBL/GenBank/DDBJ whole genome shotgun (WGS) entry which is preliminary data.</text>
</comment>
<protein>
    <submittedName>
        <fullName evidence="1">Uncharacterized protein</fullName>
    </submittedName>
</protein>
<dbReference type="EMBL" id="CAJJDP010000019">
    <property type="protein sequence ID" value="CAD8146853.1"/>
    <property type="molecule type" value="Genomic_DNA"/>
</dbReference>
<accession>A0A8S1T3F9</accession>
<keyword evidence="2" id="KW-1185">Reference proteome</keyword>
<dbReference type="Proteomes" id="UP000683925">
    <property type="component" value="Unassembled WGS sequence"/>
</dbReference>
<reference evidence="1" key="1">
    <citation type="submission" date="2021-01" db="EMBL/GenBank/DDBJ databases">
        <authorList>
            <consortium name="Genoscope - CEA"/>
            <person name="William W."/>
        </authorList>
    </citation>
    <scope>NUCLEOTIDE SEQUENCE</scope>
</reference>
<evidence type="ECO:0000313" key="2">
    <source>
        <dbReference type="Proteomes" id="UP000683925"/>
    </source>
</evidence>
<sequence length="801" mass="94310">MELYSIRQPLIPTFQNECRSKKIKDKNIQQLINASLKQDLSPPLSIIKTHNMSLLALNAIRELEDNTYYLQIEQLSKQSIMIFNGFHQNSLNSCMCISIKELLQNTPNFQLQQNISDLLKLLDEVSKLQQNQQIANVLVLQCFQSHFQNEIFQATQLYSLYSQKLLKRNENFLFINISGLNTIEQDITIMKELSLLKKRKTEMYYLSFHKRDFQTKLKKYFNSTQSFELYFLESQQNHPITWPQLKPYLKPILKRKIKLFNPKVCVLQLFVSLNNIEDEEGLIFEDDCILKIVRFFKKFSNDKLIINLLIKDQDSSASASVSESIELNGNQNYQENNQLARKRLCLKQAINAIEQGVFEHLDVDIVDKRSYDQTLIDFKCQLSQSQNQEYQQVLQRSLNNLICYQADQIRNSSEPEEQGFHYIPFIDNNRSLLFFEFYFNNKKILVNNSTQVYLKQKEKIVIIFKVQELELYYCKIECKCVKKDCNLFDLKDYLNLENIKNNEFMKAPIIAVIEDKIFLNYGYLGDQIIEFRISDQKAIFRKRIKLSNFPKLQDAAQQKNYILEREGASVFYNLIENKEKNNYFIAGGELGQNSPLCNVIERVVPGEEGFSSGFASKSLFKVSLKPFQHSIILEDNQSVIFLPGDFNKKRFKYSQIINHQHYQYAQRLNLVKNNWVLENINIVYDNEELGRLYPIHLMPKNQQIVYNVEKDHWIACFFGLQMQSVESTKLFSQHIYVDEINQFHYEPCNNINEGNISQVIIKMEFKFYQDQLITSITPFQFGKNRTIIKSTVQLKTDQNAL</sequence>
<dbReference type="OMA" id="MYYLSFH"/>
<evidence type="ECO:0000313" key="1">
    <source>
        <dbReference type="EMBL" id="CAD8146853.1"/>
    </source>
</evidence>
<dbReference type="AlphaFoldDB" id="A0A8S1T3F9"/>
<gene>
    <name evidence="1" type="ORF">POCTA_138.1.T0190139</name>
</gene>
<organism evidence="1 2">
    <name type="scientific">Paramecium octaurelia</name>
    <dbReference type="NCBI Taxonomy" id="43137"/>
    <lineage>
        <taxon>Eukaryota</taxon>
        <taxon>Sar</taxon>
        <taxon>Alveolata</taxon>
        <taxon>Ciliophora</taxon>
        <taxon>Intramacronucleata</taxon>
        <taxon>Oligohymenophorea</taxon>
        <taxon>Peniculida</taxon>
        <taxon>Parameciidae</taxon>
        <taxon>Paramecium</taxon>
    </lineage>
</organism>